<keyword evidence="1" id="KW-0472">Membrane</keyword>
<reference evidence="2 3" key="1">
    <citation type="submission" date="2024-10" db="EMBL/GenBank/DDBJ databases">
        <title>The Natural Products Discovery Center: Release of the First 8490 Sequenced Strains for Exploring Actinobacteria Biosynthetic Diversity.</title>
        <authorList>
            <person name="Kalkreuter E."/>
            <person name="Kautsar S.A."/>
            <person name="Yang D."/>
            <person name="Bader C.D."/>
            <person name="Teijaro C.N."/>
            <person name="Fluegel L."/>
            <person name="Davis C.M."/>
            <person name="Simpson J.R."/>
            <person name="Lauterbach L."/>
            <person name="Steele A.D."/>
            <person name="Gui C."/>
            <person name="Meng S."/>
            <person name="Li G."/>
            <person name="Viehrig K."/>
            <person name="Ye F."/>
            <person name="Su P."/>
            <person name="Kiefer A.F."/>
            <person name="Nichols A."/>
            <person name="Cepeda A.J."/>
            <person name="Yan W."/>
            <person name="Fan B."/>
            <person name="Jiang Y."/>
            <person name="Adhikari A."/>
            <person name="Zheng C.-J."/>
            <person name="Schuster L."/>
            <person name="Cowan T.M."/>
            <person name="Smanski M.J."/>
            <person name="Chevrette M.G."/>
            <person name="De Carvalho L.P.S."/>
            <person name="Shen B."/>
        </authorList>
    </citation>
    <scope>NUCLEOTIDE SEQUENCE [LARGE SCALE GENOMIC DNA]</scope>
    <source>
        <strain evidence="2 3">NPDC007066</strain>
    </source>
</reference>
<sequence>MEWGTLGVAAAGALFGIGATLITDVFRSRRERDQRWADAKRVAYGRFLTALAQAHSRMTVAAARGEAGMARQQAIHDAFLSDPQHSDAKSVLREVALAAPDHIHRAAESVYEQLRSARDLLARDGTDFATPEYQQVIRSFFVNFDVLQRLMRDDLQPPAERRV</sequence>
<proteinExistence type="predicted"/>
<dbReference type="RefSeq" id="WP_358279407.1">
    <property type="nucleotide sequence ID" value="NZ_JBEYGJ010000005.1"/>
</dbReference>
<evidence type="ECO:0008006" key="4">
    <source>
        <dbReference type="Google" id="ProtNLM"/>
    </source>
</evidence>
<gene>
    <name evidence="2" type="ORF">ACFYM3_10830</name>
</gene>
<keyword evidence="1" id="KW-1133">Transmembrane helix</keyword>
<evidence type="ECO:0000256" key="1">
    <source>
        <dbReference type="SAM" id="Phobius"/>
    </source>
</evidence>
<keyword evidence="1" id="KW-0812">Transmembrane</keyword>
<evidence type="ECO:0000313" key="2">
    <source>
        <dbReference type="EMBL" id="MFE9225112.1"/>
    </source>
</evidence>
<name>A0ABW6LCC0_9ACTN</name>
<accession>A0ABW6LCC0</accession>
<keyword evidence="3" id="KW-1185">Reference proteome</keyword>
<dbReference type="EMBL" id="JBIAFP010000005">
    <property type="protein sequence ID" value="MFE9225112.1"/>
    <property type="molecule type" value="Genomic_DNA"/>
</dbReference>
<comment type="caution">
    <text evidence="2">The sequence shown here is derived from an EMBL/GenBank/DDBJ whole genome shotgun (WGS) entry which is preliminary data.</text>
</comment>
<feature type="transmembrane region" description="Helical" evidence="1">
    <location>
        <begin position="6"/>
        <end position="26"/>
    </location>
</feature>
<organism evidence="2 3">
    <name type="scientific">Streptomyces massasporeus</name>
    <dbReference type="NCBI Taxonomy" id="67324"/>
    <lineage>
        <taxon>Bacteria</taxon>
        <taxon>Bacillati</taxon>
        <taxon>Actinomycetota</taxon>
        <taxon>Actinomycetes</taxon>
        <taxon>Kitasatosporales</taxon>
        <taxon>Streptomycetaceae</taxon>
        <taxon>Streptomyces</taxon>
    </lineage>
</organism>
<dbReference type="Proteomes" id="UP001601288">
    <property type="component" value="Unassembled WGS sequence"/>
</dbReference>
<protein>
    <recommendedName>
        <fullName evidence="4">Secreted protein</fullName>
    </recommendedName>
</protein>
<evidence type="ECO:0000313" key="3">
    <source>
        <dbReference type="Proteomes" id="UP001601288"/>
    </source>
</evidence>